<organism evidence="11 12">
    <name type="scientific">Sediminibacterium goheungense</name>
    <dbReference type="NCBI Taxonomy" id="1086393"/>
    <lineage>
        <taxon>Bacteria</taxon>
        <taxon>Pseudomonadati</taxon>
        <taxon>Bacteroidota</taxon>
        <taxon>Chitinophagia</taxon>
        <taxon>Chitinophagales</taxon>
        <taxon>Chitinophagaceae</taxon>
        <taxon>Sediminibacterium</taxon>
    </lineage>
</organism>
<evidence type="ECO:0000256" key="2">
    <source>
        <dbReference type="ARBA" id="ARBA00012438"/>
    </source>
</evidence>
<dbReference type="GO" id="GO:0000155">
    <property type="term" value="F:phosphorelay sensor kinase activity"/>
    <property type="evidence" value="ECO:0007669"/>
    <property type="project" value="InterPro"/>
</dbReference>
<dbReference type="Pfam" id="PF07730">
    <property type="entry name" value="HisKA_3"/>
    <property type="match status" value="1"/>
</dbReference>
<keyword evidence="4" id="KW-0808">Transferase</keyword>
<dbReference type="GO" id="GO:0046983">
    <property type="term" value="F:protein dimerization activity"/>
    <property type="evidence" value="ECO:0007669"/>
    <property type="project" value="InterPro"/>
</dbReference>
<sequence>MPDQYPEIYTQFLAISLIISFLIGFVVLLTFSYQKRKMQQKKELELLKVTMENEILSTRMEIQETVQRDISMEIHDNVGQTLLLTNVNLTILISQIGQDPSALQLVQESRELLQKSMEDLTYLSRSMNPDRIVEIGVFNAIVYELENLKRKNVVNSTLEIDESITLKLDLKPEIQLLLFRIYQEAIKNMLKYSGASEVDFKLIRIDNGVEMSIRDNGKGFDLSQEGIKHGIGFGNMKKRVSIFNGSFLIQSEPGMGTLVKVFIPVDQFNSK</sequence>
<dbReference type="InterPro" id="IPR036890">
    <property type="entry name" value="HATPase_C_sf"/>
</dbReference>
<dbReference type="Gene3D" id="1.20.5.1930">
    <property type="match status" value="1"/>
</dbReference>
<feature type="transmembrane region" description="Helical" evidence="9">
    <location>
        <begin position="12"/>
        <end position="33"/>
    </location>
</feature>
<dbReference type="InterPro" id="IPR050482">
    <property type="entry name" value="Sensor_HK_TwoCompSys"/>
</dbReference>
<dbReference type="EMBL" id="SNWP01000010">
    <property type="protein sequence ID" value="TDO28563.1"/>
    <property type="molecule type" value="Genomic_DNA"/>
</dbReference>
<dbReference type="PANTHER" id="PTHR24421">
    <property type="entry name" value="NITRATE/NITRITE SENSOR PROTEIN NARX-RELATED"/>
    <property type="match status" value="1"/>
</dbReference>
<comment type="catalytic activity">
    <reaction evidence="1">
        <text>ATP + protein L-histidine = ADP + protein N-phospho-L-histidine.</text>
        <dbReference type="EC" id="2.7.13.3"/>
    </reaction>
</comment>
<protein>
    <recommendedName>
        <fullName evidence="2">histidine kinase</fullName>
        <ecNumber evidence="2">2.7.13.3</ecNumber>
    </recommendedName>
</protein>
<dbReference type="CDD" id="cd16917">
    <property type="entry name" value="HATPase_UhpB-NarQ-NarX-like"/>
    <property type="match status" value="1"/>
</dbReference>
<dbReference type="GO" id="GO:0005524">
    <property type="term" value="F:ATP binding"/>
    <property type="evidence" value="ECO:0007669"/>
    <property type="project" value="UniProtKB-KW"/>
</dbReference>
<keyword evidence="8" id="KW-0902">Two-component regulatory system</keyword>
<dbReference type="SUPFAM" id="SSF55874">
    <property type="entry name" value="ATPase domain of HSP90 chaperone/DNA topoisomerase II/histidine kinase"/>
    <property type="match status" value="1"/>
</dbReference>
<evidence type="ECO:0000256" key="3">
    <source>
        <dbReference type="ARBA" id="ARBA00022553"/>
    </source>
</evidence>
<feature type="domain" description="Histidine kinase" evidence="10">
    <location>
        <begin position="178"/>
        <end position="267"/>
    </location>
</feature>
<dbReference type="InterPro" id="IPR003594">
    <property type="entry name" value="HATPase_dom"/>
</dbReference>
<gene>
    <name evidence="11" type="ORF">BC659_0638</name>
</gene>
<evidence type="ECO:0000256" key="4">
    <source>
        <dbReference type="ARBA" id="ARBA00022679"/>
    </source>
</evidence>
<dbReference type="SMART" id="SM00387">
    <property type="entry name" value="HATPase_c"/>
    <property type="match status" value="1"/>
</dbReference>
<dbReference type="Proteomes" id="UP000295741">
    <property type="component" value="Unassembled WGS sequence"/>
</dbReference>
<evidence type="ECO:0000256" key="1">
    <source>
        <dbReference type="ARBA" id="ARBA00000085"/>
    </source>
</evidence>
<dbReference type="InterPro" id="IPR005467">
    <property type="entry name" value="His_kinase_dom"/>
</dbReference>
<evidence type="ECO:0000256" key="7">
    <source>
        <dbReference type="ARBA" id="ARBA00022840"/>
    </source>
</evidence>
<keyword evidence="6 11" id="KW-0418">Kinase</keyword>
<dbReference type="InterPro" id="IPR011712">
    <property type="entry name" value="Sig_transdc_His_kin_sub3_dim/P"/>
</dbReference>
<dbReference type="AlphaFoldDB" id="A0A4R6J0B0"/>
<dbReference type="GO" id="GO:0016020">
    <property type="term" value="C:membrane"/>
    <property type="evidence" value="ECO:0007669"/>
    <property type="project" value="InterPro"/>
</dbReference>
<evidence type="ECO:0000256" key="9">
    <source>
        <dbReference type="SAM" id="Phobius"/>
    </source>
</evidence>
<accession>A0A4R6J0B0</accession>
<keyword evidence="3" id="KW-0597">Phosphoprotein</keyword>
<evidence type="ECO:0000259" key="10">
    <source>
        <dbReference type="PROSITE" id="PS50109"/>
    </source>
</evidence>
<keyword evidence="5" id="KW-0547">Nucleotide-binding</keyword>
<name>A0A4R6J0B0_9BACT</name>
<evidence type="ECO:0000256" key="5">
    <source>
        <dbReference type="ARBA" id="ARBA00022741"/>
    </source>
</evidence>
<evidence type="ECO:0000256" key="8">
    <source>
        <dbReference type="ARBA" id="ARBA00023012"/>
    </source>
</evidence>
<dbReference type="Gene3D" id="3.30.565.10">
    <property type="entry name" value="Histidine kinase-like ATPase, C-terminal domain"/>
    <property type="match status" value="1"/>
</dbReference>
<dbReference type="OrthoDB" id="9760839at2"/>
<proteinExistence type="predicted"/>
<evidence type="ECO:0000256" key="6">
    <source>
        <dbReference type="ARBA" id="ARBA00022777"/>
    </source>
</evidence>
<keyword evidence="9" id="KW-0812">Transmembrane</keyword>
<keyword evidence="9" id="KW-0472">Membrane</keyword>
<keyword evidence="12" id="KW-1185">Reference proteome</keyword>
<comment type="caution">
    <text evidence="11">The sequence shown here is derived from an EMBL/GenBank/DDBJ whole genome shotgun (WGS) entry which is preliminary data.</text>
</comment>
<dbReference type="PANTHER" id="PTHR24421:SF10">
    <property type="entry name" value="NITRATE_NITRITE SENSOR PROTEIN NARQ"/>
    <property type="match status" value="1"/>
</dbReference>
<evidence type="ECO:0000313" key="11">
    <source>
        <dbReference type="EMBL" id="TDO28563.1"/>
    </source>
</evidence>
<keyword evidence="7" id="KW-0067">ATP-binding</keyword>
<reference evidence="11 12" key="1">
    <citation type="submission" date="2019-03" db="EMBL/GenBank/DDBJ databases">
        <title>Genomic Encyclopedia of Archaeal and Bacterial Type Strains, Phase II (KMG-II): from individual species to whole genera.</title>
        <authorList>
            <person name="Goeker M."/>
        </authorList>
    </citation>
    <scope>NUCLEOTIDE SEQUENCE [LARGE SCALE GENOMIC DNA]</scope>
    <source>
        <strain evidence="11 12">DSM 28323</strain>
    </source>
</reference>
<keyword evidence="9" id="KW-1133">Transmembrane helix</keyword>
<dbReference type="EC" id="2.7.13.3" evidence="2"/>
<evidence type="ECO:0000313" key="12">
    <source>
        <dbReference type="Proteomes" id="UP000295741"/>
    </source>
</evidence>
<dbReference type="Pfam" id="PF02518">
    <property type="entry name" value="HATPase_c"/>
    <property type="match status" value="1"/>
</dbReference>
<dbReference type="PROSITE" id="PS50109">
    <property type="entry name" value="HIS_KIN"/>
    <property type="match status" value="1"/>
</dbReference>